<feature type="region of interest" description="Disordered" evidence="1">
    <location>
        <begin position="76"/>
        <end position="99"/>
    </location>
</feature>
<proteinExistence type="predicted"/>
<reference evidence="2" key="2">
    <citation type="submission" date="2017-11" db="EMBL/GenBank/DDBJ databases">
        <title>Coralsnake Venomics: Analyses of Venom Gland Transcriptomes and Proteomes of Six Brazilian Taxa.</title>
        <authorList>
            <person name="Aird S.D."/>
            <person name="Jorge da Silva N."/>
            <person name="Qiu L."/>
            <person name="Villar-Briones A."/>
            <person name="Aparecida-Saddi V."/>
            <person name="Campos-Telles M.P."/>
            <person name="Grau M."/>
            <person name="Mikheyev A.S."/>
        </authorList>
    </citation>
    <scope>NUCLEOTIDE SEQUENCE</scope>
    <source>
        <tissue evidence="2">Venom_gland</tissue>
    </source>
</reference>
<dbReference type="EMBL" id="IACL01104369">
    <property type="protein sequence ID" value="LAB13846.1"/>
    <property type="molecule type" value="Transcribed_RNA"/>
</dbReference>
<accession>A0A2D4KYQ8</accession>
<sequence length="99" mass="11329">MIDHCKCEVEYLRSDKQKSNLVLFLSSAQKLLSCCHESFSSDHAHTVECRLHFGDWLGTLEFGKHILGRLTKLEHGEQQNSNLAEGKREKILSTFDPAR</sequence>
<dbReference type="EMBL" id="IACL01104368">
    <property type="protein sequence ID" value="LAB13843.1"/>
    <property type="molecule type" value="Transcribed_RNA"/>
</dbReference>
<evidence type="ECO:0000313" key="2">
    <source>
        <dbReference type="EMBL" id="LAB13846.1"/>
    </source>
</evidence>
<protein>
    <submittedName>
        <fullName evidence="2">Uncharacterized protein</fullName>
    </submittedName>
</protein>
<dbReference type="AlphaFoldDB" id="A0A2D4KYQ8"/>
<name>A0A2D4KYQ8_9SAUR</name>
<evidence type="ECO:0000256" key="1">
    <source>
        <dbReference type="SAM" id="MobiDB-lite"/>
    </source>
</evidence>
<reference evidence="2" key="1">
    <citation type="submission" date="2017-07" db="EMBL/GenBank/DDBJ databases">
        <authorList>
            <person name="Mikheyev A."/>
            <person name="Grau M."/>
        </authorList>
    </citation>
    <scope>NUCLEOTIDE SEQUENCE</scope>
    <source>
        <tissue evidence="2">Venom_gland</tissue>
    </source>
</reference>
<organism evidence="2">
    <name type="scientific">Micrurus paraensis</name>
    <dbReference type="NCBI Taxonomy" id="1970185"/>
    <lineage>
        <taxon>Eukaryota</taxon>
        <taxon>Metazoa</taxon>
        <taxon>Chordata</taxon>
        <taxon>Craniata</taxon>
        <taxon>Vertebrata</taxon>
        <taxon>Euteleostomi</taxon>
        <taxon>Lepidosauria</taxon>
        <taxon>Squamata</taxon>
        <taxon>Bifurcata</taxon>
        <taxon>Unidentata</taxon>
        <taxon>Episquamata</taxon>
        <taxon>Toxicofera</taxon>
        <taxon>Serpentes</taxon>
        <taxon>Colubroidea</taxon>
        <taxon>Elapidae</taxon>
        <taxon>Elapinae</taxon>
        <taxon>Micrurus</taxon>
    </lineage>
</organism>